<reference evidence="10" key="1">
    <citation type="journal article" date="2020" name="Microbiol. Resour. Announc.">
        <title>Draft Genome Sequences of Thiorhodococcus mannitoliphagus and Thiorhodococcus minor, Purple Sulfur Photosynthetic Bacteria in the Gammaproteobacterial Family Chromatiaceae.</title>
        <authorList>
            <person name="Aviles F.A."/>
            <person name="Meyer T.E."/>
            <person name="Kyndt J.A."/>
        </authorList>
    </citation>
    <scope>NUCLEOTIDE SEQUENCE [LARGE SCALE GENOMIC DNA]</scope>
    <source>
        <strain evidence="10">DSM 18266</strain>
    </source>
</reference>
<dbReference type="GO" id="GO:0004888">
    <property type="term" value="F:transmembrane signaling receptor activity"/>
    <property type="evidence" value="ECO:0007669"/>
    <property type="project" value="InterPro"/>
</dbReference>
<evidence type="ECO:0000256" key="6">
    <source>
        <dbReference type="SAM" id="Phobius"/>
    </source>
</evidence>
<evidence type="ECO:0000313" key="10">
    <source>
        <dbReference type="Proteomes" id="UP000471640"/>
    </source>
</evidence>
<dbReference type="Pfam" id="PF00015">
    <property type="entry name" value="MCPsignal"/>
    <property type="match status" value="1"/>
</dbReference>
<feature type="domain" description="HAMP" evidence="8">
    <location>
        <begin position="414"/>
        <end position="466"/>
    </location>
</feature>
<dbReference type="InterPro" id="IPR004090">
    <property type="entry name" value="Chemotax_Me-accpt_rcpt"/>
</dbReference>
<dbReference type="GO" id="GO:0006935">
    <property type="term" value="P:chemotaxis"/>
    <property type="evidence" value="ECO:0007669"/>
    <property type="project" value="UniProtKB-KW"/>
</dbReference>
<feature type="compositionally biased region" description="Low complexity" evidence="5">
    <location>
        <begin position="521"/>
        <end position="532"/>
    </location>
</feature>
<dbReference type="Proteomes" id="UP000471640">
    <property type="component" value="Unassembled WGS sequence"/>
</dbReference>
<keyword evidence="10" id="KW-1185">Reference proteome</keyword>
<organism evidence="9 10">
    <name type="scientific">Thiorhodococcus mannitoliphagus</name>
    <dbReference type="NCBI Taxonomy" id="329406"/>
    <lineage>
        <taxon>Bacteria</taxon>
        <taxon>Pseudomonadati</taxon>
        <taxon>Pseudomonadota</taxon>
        <taxon>Gammaproteobacteria</taxon>
        <taxon>Chromatiales</taxon>
        <taxon>Chromatiaceae</taxon>
        <taxon>Thiorhodococcus</taxon>
    </lineage>
</organism>
<dbReference type="SMART" id="SM00304">
    <property type="entry name" value="HAMP"/>
    <property type="match status" value="1"/>
</dbReference>
<evidence type="ECO:0000259" key="7">
    <source>
        <dbReference type="PROSITE" id="PS50111"/>
    </source>
</evidence>
<dbReference type="PROSITE" id="PS50885">
    <property type="entry name" value="HAMP"/>
    <property type="match status" value="1"/>
</dbReference>
<dbReference type="SMART" id="SM00283">
    <property type="entry name" value="MA"/>
    <property type="match status" value="1"/>
</dbReference>
<dbReference type="Gene3D" id="1.10.287.950">
    <property type="entry name" value="Methyl-accepting chemotaxis protein"/>
    <property type="match status" value="1"/>
</dbReference>
<accession>A0A6P1E1R4</accession>
<dbReference type="AlphaFoldDB" id="A0A6P1E1R4"/>
<dbReference type="RefSeq" id="WP_164656709.1">
    <property type="nucleotide sequence ID" value="NZ_JAAIJR010000178.1"/>
</dbReference>
<dbReference type="PRINTS" id="PR00260">
    <property type="entry name" value="CHEMTRNSDUCR"/>
</dbReference>
<sequence>MRPKLIGLFLLIGVSALAFVGLWAGYQAERALLHKSYAQLESVREIKRQAVERYFTHIQNQILTFSENTMVVDAMRELRLVFPRFREENGYGADDVQRMAEELASYYTDQFSAEFRNQNDGRDPGALRYFKQLDDDSLALQYAYIQANPNPLGAKESLDHAPDKSSYSKLHAKLHPVIRSYLQKFGYYDIFLVDPDSGDILYSVFKELDYSTSLIDGPYADTNFGEVFQLANAATKPEVFFLVDYAQYVPSYEAPASFIASPIFDQGEKIGVAIFQMPIDALNAIMAERAGLGRSGESYLVGPDLLMRSDSYLDPDNHSVTASFRHPETGGVDTVAVHEALAGKTGSELVIDYNDNPVLSAYAPVKLGTMTWALMAEIDEAEVMEPIDRLILSVVVAGLVFAAIIVLLALVVSNAIARPLRAGVTFAERIAEGDLSARLSVHQKDEIGLLADALRAMMDKLREVVAEVQSSAREVSQSSQQLADSSSRLSQGSEEQTRSAEDISTSMADMTEIIQENSERAAQTQVSAQSAAKDAREGGGAVKQTVAAMQEITGKLSVIEEIARKTNLLALNAAIEAARAGEAGRGFAVVASEVRKLAASSQEAAREIAELAGQSRDVAESAGAMIEQVVPAIEETATMIREIAQAGQQQNQSAERIAEAVKRLDAVIHSNSSTFQQTSEMAEQLLHNAEDMQRVIGFFVIDGAGKGKRA</sequence>
<dbReference type="InterPro" id="IPR051310">
    <property type="entry name" value="MCP_chemotaxis"/>
</dbReference>
<feature type="region of interest" description="Disordered" evidence="5">
    <location>
        <begin position="475"/>
        <end position="538"/>
    </location>
</feature>
<dbReference type="GO" id="GO:0007165">
    <property type="term" value="P:signal transduction"/>
    <property type="evidence" value="ECO:0007669"/>
    <property type="project" value="UniProtKB-KW"/>
</dbReference>
<protein>
    <submittedName>
        <fullName evidence="9">Methyl-accepting chemotaxis protein</fullName>
    </submittedName>
</protein>
<dbReference type="InterPro" id="IPR003660">
    <property type="entry name" value="HAMP_dom"/>
</dbReference>
<evidence type="ECO:0000259" key="8">
    <source>
        <dbReference type="PROSITE" id="PS50885"/>
    </source>
</evidence>
<evidence type="ECO:0000256" key="3">
    <source>
        <dbReference type="ARBA" id="ARBA00029447"/>
    </source>
</evidence>
<reference evidence="9 10" key="2">
    <citation type="submission" date="2020-02" db="EMBL/GenBank/DDBJ databases">
        <title>Genome sequences of Thiorhodococcus mannitoliphagus and Thiorhodococcus minor, purple sulfur photosynthetic bacteria in the gammaproteobacterial family, Chromatiaceae.</title>
        <authorList>
            <person name="Aviles F.A."/>
            <person name="Meyer T.E."/>
            <person name="Kyndt J.A."/>
        </authorList>
    </citation>
    <scope>NUCLEOTIDE SEQUENCE [LARGE SCALE GENOMIC DNA]</scope>
    <source>
        <strain evidence="9 10">DSM 18266</strain>
    </source>
</reference>
<gene>
    <name evidence="9" type="ORF">G3480_23735</name>
</gene>
<evidence type="ECO:0000256" key="5">
    <source>
        <dbReference type="SAM" id="MobiDB-lite"/>
    </source>
</evidence>
<dbReference type="Pfam" id="PF00672">
    <property type="entry name" value="HAMP"/>
    <property type="match status" value="1"/>
</dbReference>
<dbReference type="EMBL" id="JAAIJR010000178">
    <property type="protein sequence ID" value="NEX23271.1"/>
    <property type="molecule type" value="Genomic_DNA"/>
</dbReference>
<name>A0A6P1E1R4_9GAMM</name>
<keyword evidence="6" id="KW-1133">Transmembrane helix</keyword>
<evidence type="ECO:0000313" key="9">
    <source>
        <dbReference type="EMBL" id="NEX23271.1"/>
    </source>
</evidence>
<keyword evidence="6" id="KW-0812">Transmembrane</keyword>
<keyword evidence="1" id="KW-0145">Chemotaxis</keyword>
<dbReference type="GO" id="GO:0005886">
    <property type="term" value="C:plasma membrane"/>
    <property type="evidence" value="ECO:0007669"/>
    <property type="project" value="TreeGrafter"/>
</dbReference>
<feature type="compositionally biased region" description="Low complexity" evidence="5">
    <location>
        <begin position="476"/>
        <end position="491"/>
    </location>
</feature>
<dbReference type="CDD" id="cd06225">
    <property type="entry name" value="HAMP"/>
    <property type="match status" value="1"/>
</dbReference>
<evidence type="ECO:0000256" key="4">
    <source>
        <dbReference type="PROSITE-ProRule" id="PRU00284"/>
    </source>
</evidence>
<feature type="domain" description="Methyl-accepting transducer" evidence="7">
    <location>
        <begin position="471"/>
        <end position="686"/>
    </location>
</feature>
<evidence type="ECO:0000256" key="1">
    <source>
        <dbReference type="ARBA" id="ARBA00022500"/>
    </source>
</evidence>
<dbReference type="SUPFAM" id="SSF58104">
    <property type="entry name" value="Methyl-accepting chemotaxis protein (MCP) signaling domain"/>
    <property type="match status" value="1"/>
</dbReference>
<dbReference type="PANTHER" id="PTHR43531:SF11">
    <property type="entry name" value="METHYL-ACCEPTING CHEMOTAXIS PROTEIN 3"/>
    <property type="match status" value="1"/>
</dbReference>
<comment type="similarity">
    <text evidence="3">Belongs to the methyl-accepting chemotaxis (MCP) protein family.</text>
</comment>
<dbReference type="InterPro" id="IPR004089">
    <property type="entry name" value="MCPsignal_dom"/>
</dbReference>
<comment type="caution">
    <text evidence="9">The sequence shown here is derived from an EMBL/GenBank/DDBJ whole genome shotgun (WGS) entry which is preliminary data.</text>
</comment>
<feature type="transmembrane region" description="Helical" evidence="6">
    <location>
        <begin position="390"/>
        <end position="412"/>
    </location>
</feature>
<keyword evidence="6" id="KW-0472">Membrane</keyword>
<dbReference type="Gene3D" id="3.30.450.20">
    <property type="entry name" value="PAS domain"/>
    <property type="match status" value="1"/>
</dbReference>
<keyword evidence="2 4" id="KW-0807">Transducer</keyword>
<proteinExistence type="inferred from homology"/>
<dbReference type="CDD" id="cd11386">
    <property type="entry name" value="MCP_signal"/>
    <property type="match status" value="1"/>
</dbReference>
<evidence type="ECO:0000256" key="2">
    <source>
        <dbReference type="ARBA" id="ARBA00023224"/>
    </source>
</evidence>
<dbReference type="PANTHER" id="PTHR43531">
    <property type="entry name" value="PROTEIN ICFG"/>
    <property type="match status" value="1"/>
</dbReference>
<dbReference type="PROSITE" id="PS50111">
    <property type="entry name" value="CHEMOTAXIS_TRANSDUC_2"/>
    <property type="match status" value="1"/>
</dbReference>